<dbReference type="GO" id="GO:0046872">
    <property type="term" value="F:metal ion binding"/>
    <property type="evidence" value="ECO:0007669"/>
    <property type="project" value="InterPro"/>
</dbReference>
<accession>A0A084JYK0</accession>
<gene>
    <name evidence="2" type="ORF">IL45_02490</name>
    <name evidence="3" type="ORF">LY02_02077</name>
</gene>
<dbReference type="Pfam" id="PF00491">
    <property type="entry name" value="Arginase"/>
    <property type="match status" value="1"/>
</dbReference>
<protein>
    <submittedName>
        <fullName evidence="2 3">Arginase</fullName>
    </submittedName>
</protein>
<dbReference type="EMBL" id="PVNA01000004">
    <property type="protein sequence ID" value="PRX13020.1"/>
    <property type="molecule type" value="Genomic_DNA"/>
</dbReference>
<dbReference type="PROSITE" id="PS51409">
    <property type="entry name" value="ARGINASE_2"/>
    <property type="match status" value="1"/>
</dbReference>
<dbReference type="CDD" id="cd09988">
    <property type="entry name" value="Formimidoylglutamase"/>
    <property type="match status" value="1"/>
</dbReference>
<dbReference type="RefSeq" id="WP_036579928.1">
    <property type="nucleotide sequence ID" value="NZ_CP138994.1"/>
</dbReference>
<dbReference type="InterPro" id="IPR006035">
    <property type="entry name" value="Ureohydrolase"/>
</dbReference>
<comment type="caution">
    <text evidence="2">The sequence shown here is derived from an EMBL/GenBank/DDBJ whole genome shotgun (WGS) entry which is preliminary data.</text>
</comment>
<dbReference type="InterPro" id="IPR023696">
    <property type="entry name" value="Ureohydrolase_dom_sf"/>
</dbReference>
<dbReference type="SUPFAM" id="SSF52768">
    <property type="entry name" value="Arginase/deacetylase"/>
    <property type="match status" value="1"/>
</dbReference>
<dbReference type="Gene3D" id="3.40.800.10">
    <property type="entry name" value="Ureohydrolase domain"/>
    <property type="match status" value="1"/>
</dbReference>
<comment type="similarity">
    <text evidence="1">Belongs to the arginase family.</text>
</comment>
<dbReference type="Proteomes" id="UP000028531">
    <property type="component" value="Unassembled WGS sequence"/>
</dbReference>
<keyword evidence="5" id="KW-1185">Reference proteome</keyword>
<name>A0A084JYK0_NONUL</name>
<dbReference type="AlphaFoldDB" id="A0A084JYK0"/>
<evidence type="ECO:0000313" key="2">
    <source>
        <dbReference type="EMBL" id="KEZ94034.1"/>
    </source>
</evidence>
<evidence type="ECO:0000256" key="1">
    <source>
        <dbReference type="PROSITE-ProRule" id="PRU00742"/>
    </source>
</evidence>
<evidence type="ECO:0000313" key="3">
    <source>
        <dbReference type="EMBL" id="PRX13020.1"/>
    </source>
</evidence>
<proteinExistence type="inferred from homology"/>
<evidence type="ECO:0000313" key="4">
    <source>
        <dbReference type="Proteomes" id="UP000028531"/>
    </source>
</evidence>
<reference evidence="3 5" key="2">
    <citation type="submission" date="2018-03" db="EMBL/GenBank/DDBJ databases">
        <title>Genomic Encyclopedia of Archaeal and Bacterial Type Strains, Phase II (KMG-II): from individual species to whole genera.</title>
        <authorList>
            <person name="Goeker M."/>
        </authorList>
    </citation>
    <scope>NUCLEOTIDE SEQUENCE [LARGE SCALE GENOMIC DNA]</scope>
    <source>
        <strain evidence="3 5">DSM 22727</strain>
    </source>
</reference>
<dbReference type="OrthoDB" id="931936at2"/>
<reference evidence="2 4" key="1">
    <citation type="submission" date="2014-07" db="EMBL/GenBank/DDBJ databases">
        <title>Draft genome sequence of Nonlabens ulvanivorans, an ulvan degrading bacterium.</title>
        <authorList>
            <person name="Kopel M."/>
            <person name="Helbert W."/>
            <person name="Henrissat B."/>
            <person name="Doniger T."/>
            <person name="Banin E."/>
        </authorList>
    </citation>
    <scope>NUCLEOTIDE SEQUENCE [LARGE SCALE GENOMIC DNA]</scope>
    <source>
        <strain evidence="2 4">PLR</strain>
    </source>
</reference>
<organism evidence="2 4">
    <name type="scientific">Nonlabens ulvanivorans</name>
    <name type="common">Persicivirga ulvanivorans</name>
    <dbReference type="NCBI Taxonomy" id="906888"/>
    <lineage>
        <taxon>Bacteria</taxon>
        <taxon>Pseudomonadati</taxon>
        <taxon>Bacteroidota</taxon>
        <taxon>Flavobacteriia</taxon>
        <taxon>Flavobacteriales</taxon>
        <taxon>Flavobacteriaceae</taxon>
        <taxon>Nonlabens</taxon>
    </lineage>
</organism>
<dbReference type="Proteomes" id="UP000239997">
    <property type="component" value="Unassembled WGS sequence"/>
</dbReference>
<sequence>MAFEFLKPVSDEVQAHAMLQPQHAIGNVIKIHTAHTGLPQLKGVQMVLVGVLENRRDENALLQIKNVDQARKQFYELFPGNWLLNIVDMGDVHPGDRVEDTYYVLQQLTAELLSKKIIPIYLGGSQDLMYPIYRAFDDIKYMINVVNVDCRFDIGDIELPISSRSYVGKMVADQPYNLFNYSNLGFQTYFNSQDEIELLERMYFDATRLGVLDEDIKLAEPVMRDADVVGIDMAVVKAGDTAFAKANPNGLNGKQICSLSRYAGISDRTQVFGIFEIPIDASLTGSQLIAEMIWYFIEGYNYRAGEHPVNVENGYLKYRVPIEDEVLTFYKSNKTGRWWIELPFLSNVNNKLKQQTLLPCTRKDYELACDQNLPERWLKARRKNEV</sequence>
<dbReference type="GO" id="GO:0016813">
    <property type="term" value="F:hydrolase activity, acting on carbon-nitrogen (but not peptide) bonds, in linear amidines"/>
    <property type="evidence" value="ECO:0007669"/>
    <property type="project" value="UniProtKB-ARBA"/>
</dbReference>
<evidence type="ECO:0000313" key="5">
    <source>
        <dbReference type="Proteomes" id="UP000239997"/>
    </source>
</evidence>
<dbReference type="EMBL" id="JPJI01000023">
    <property type="protein sequence ID" value="KEZ94034.1"/>
    <property type="molecule type" value="Genomic_DNA"/>
</dbReference>